<accession>A0ABD5ZQ54</accession>
<evidence type="ECO:0000313" key="3">
    <source>
        <dbReference type="Proteomes" id="UP001596398"/>
    </source>
</evidence>
<dbReference type="RefSeq" id="WP_276233670.1">
    <property type="nucleotide sequence ID" value="NZ_CP119802.1"/>
</dbReference>
<dbReference type="EMBL" id="JBHTAP010000001">
    <property type="protein sequence ID" value="MFC7235536.1"/>
    <property type="molecule type" value="Genomic_DNA"/>
</dbReference>
<evidence type="ECO:0000259" key="1">
    <source>
        <dbReference type="Pfam" id="PF10069"/>
    </source>
</evidence>
<feature type="domain" description="DICT" evidence="1">
    <location>
        <begin position="105"/>
        <end position="221"/>
    </location>
</feature>
<gene>
    <name evidence="2" type="ORF">ACFQJ4_09445</name>
</gene>
<dbReference type="InterPro" id="IPR019278">
    <property type="entry name" value="DICT_dom"/>
</dbReference>
<dbReference type="Proteomes" id="UP001596398">
    <property type="component" value="Unassembled WGS sequence"/>
</dbReference>
<dbReference type="Pfam" id="PF10069">
    <property type="entry name" value="DICT"/>
    <property type="match status" value="1"/>
</dbReference>
<evidence type="ECO:0000313" key="2">
    <source>
        <dbReference type="EMBL" id="MFC7235536.1"/>
    </source>
</evidence>
<keyword evidence="3" id="KW-1185">Reference proteome</keyword>
<organism evidence="2 3">
    <name type="scientific">Halosegnis marinus</name>
    <dbReference type="NCBI Taxonomy" id="3034023"/>
    <lineage>
        <taxon>Archaea</taxon>
        <taxon>Methanobacteriati</taxon>
        <taxon>Methanobacteriota</taxon>
        <taxon>Stenosarchaea group</taxon>
        <taxon>Halobacteria</taxon>
        <taxon>Halobacteriales</taxon>
        <taxon>Natronomonadaceae</taxon>
        <taxon>Halosegnis</taxon>
    </lineage>
</organism>
<reference evidence="2 3" key="1">
    <citation type="journal article" date="2019" name="Int. J. Syst. Evol. Microbiol.">
        <title>The Global Catalogue of Microorganisms (GCM) 10K type strain sequencing project: providing services to taxonomists for standard genome sequencing and annotation.</title>
        <authorList>
            <consortium name="The Broad Institute Genomics Platform"/>
            <consortium name="The Broad Institute Genome Sequencing Center for Infectious Disease"/>
            <person name="Wu L."/>
            <person name="Ma J."/>
        </authorList>
    </citation>
    <scope>NUCLEOTIDE SEQUENCE [LARGE SCALE GENOMIC DNA]</scope>
    <source>
        <strain evidence="2 3">DT85</strain>
    </source>
</reference>
<name>A0ABD5ZQ54_9EURY</name>
<proteinExistence type="predicted"/>
<dbReference type="GeneID" id="79267231"/>
<dbReference type="AlphaFoldDB" id="A0ABD5ZQ54"/>
<comment type="caution">
    <text evidence="2">The sequence shown here is derived from an EMBL/GenBank/DDBJ whole genome shotgun (WGS) entry which is preliminary data.</text>
</comment>
<sequence>MATVLDRIESFLDVPATDRSLVVVDADGSTPLSRLLETAFEAQSVSVTTDVATPGLDASVLLLDGNEVVATSPLDSLVNGYLLVNSDNYRTGVMGLDEYEAPAVLRALSETRFRLRGYPASNKEKLLLVVLSRFIERQALAADDGTLHASFQRLSRLDDEHGTRRVYSRLGESGVETHIYGVPDHSDPPDGLHVHAGTTPPYRRTWFVVYRSGSADETSALVSLERADNEWDGLWTFDGERVATAAGILDDLD</sequence>
<protein>
    <submittedName>
        <fullName evidence="2">DICT sensory domain-containing protein</fullName>
    </submittedName>
</protein>